<sequence>MLHRLPTEIALHITSYLPLYSLYNILLVSHQWKDILIANESSVYRNAALLHQFVAPANIEMELAIQHPQLDPHEWRKFCRRRIQTERGWRGRGPSSCREYTCTGRSVHRIKVDDAEGIVITSGQNGGLVISDLVEDRMLWSLPPSHVVPYAHCEYDRGFVIFNRADDCKEVWRRSRDFIASDVPVDYPPDEEMLQISHQSAERYQSNSPADHGHFKPWALLRMPTITSAFRFAYPTLITTAMDCAYLWDIPTSRLVQVISNIQTANAPGLLGRVNYVEVNDRYAFICGSSQLRIFERESGTVVFHVAVSDLPPIQWDVLPQPIPTTSRCLLVPCKISQASHVRSSGAGLGDFMAVHVSPSGKDLVALTRRGSILILRDFEQVITKQVPWAEAALQINFSPGYEIPVNFSSYLAFGDNGKVAVATRKGIFILSIESDVDKLSAEQPTRPGVFVCRVQGFDSTRFLTFITCLQMTDRGVYFNWEPRDNQARRPPMHIGPPPIHDPAAMHGWAMQLANELQMQHENQINGADNAAGDNDNPPPLEHILVESEEMDLSNGEAVDDDSEDEPPILVEDIEDTAGTSSQQATDIMDPASPDLLDLPLPGLEPLSDSDDDEDPEMDEGQGAFNAYLPPLLQPIITDDGDGDPGDDWDDIEDDGEDEDPDDLDHVADLDNNEIHVLIDDWFVPLNLSTVISINL</sequence>
<name>A0ACB8AFB7_9AGAM</name>
<evidence type="ECO:0000313" key="1">
    <source>
        <dbReference type="EMBL" id="KAH7911613.1"/>
    </source>
</evidence>
<accession>A0ACB8AFB7</accession>
<gene>
    <name evidence="1" type="ORF">BJ138DRAFT_1125884</name>
</gene>
<evidence type="ECO:0000313" key="2">
    <source>
        <dbReference type="Proteomes" id="UP000790377"/>
    </source>
</evidence>
<comment type="caution">
    <text evidence="1">The sequence shown here is derived from an EMBL/GenBank/DDBJ whole genome shotgun (WGS) entry which is preliminary data.</text>
</comment>
<keyword evidence="2" id="KW-1185">Reference proteome</keyword>
<dbReference type="Proteomes" id="UP000790377">
    <property type="component" value="Unassembled WGS sequence"/>
</dbReference>
<dbReference type="EMBL" id="MU267672">
    <property type="protein sequence ID" value="KAH7911613.1"/>
    <property type="molecule type" value="Genomic_DNA"/>
</dbReference>
<proteinExistence type="predicted"/>
<protein>
    <submittedName>
        <fullName evidence="1">Uncharacterized protein</fullName>
    </submittedName>
</protein>
<reference evidence="1" key="1">
    <citation type="journal article" date="2021" name="New Phytol.">
        <title>Evolutionary innovations through gain and loss of genes in the ectomycorrhizal Boletales.</title>
        <authorList>
            <person name="Wu G."/>
            <person name="Miyauchi S."/>
            <person name="Morin E."/>
            <person name="Kuo A."/>
            <person name="Drula E."/>
            <person name="Varga T."/>
            <person name="Kohler A."/>
            <person name="Feng B."/>
            <person name="Cao Y."/>
            <person name="Lipzen A."/>
            <person name="Daum C."/>
            <person name="Hundley H."/>
            <person name="Pangilinan J."/>
            <person name="Johnson J."/>
            <person name="Barry K."/>
            <person name="LaButti K."/>
            <person name="Ng V."/>
            <person name="Ahrendt S."/>
            <person name="Min B."/>
            <person name="Choi I.G."/>
            <person name="Park H."/>
            <person name="Plett J.M."/>
            <person name="Magnuson J."/>
            <person name="Spatafora J.W."/>
            <person name="Nagy L.G."/>
            <person name="Henrissat B."/>
            <person name="Grigoriev I.V."/>
            <person name="Yang Z.L."/>
            <person name="Xu J."/>
            <person name="Martin F.M."/>
        </authorList>
    </citation>
    <scope>NUCLEOTIDE SEQUENCE</scope>
    <source>
        <strain evidence="1">ATCC 28755</strain>
    </source>
</reference>
<organism evidence="1 2">
    <name type="scientific">Hygrophoropsis aurantiaca</name>
    <dbReference type="NCBI Taxonomy" id="72124"/>
    <lineage>
        <taxon>Eukaryota</taxon>
        <taxon>Fungi</taxon>
        <taxon>Dikarya</taxon>
        <taxon>Basidiomycota</taxon>
        <taxon>Agaricomycotina</taxon>
        <taxon>Agaricomycetes</taxon>
        <taxon>Agaricomycetidae</taxon>
        <taxon>Boletales</taxon>
        <taxon>Coniophorineae</taxon>
        <taxon>Hygrophoropsidaceae</taxon>
        <taxon>Hygrophoropsis</taxon>
    </lineage>
</organism>